<sequence>IVAMSLRNELHGARQRAGFLTTGENAVPLIITEFGFDQTGSIVGD</sequence>
<organism evidence="1 2">
    <name type="scientific">Trifolium medium</name>
    <dbReference type="NCBI Taxonomy" id="97028"/>
    <lineage>
        <taxon>Eukaryota</taxon>
        <taxon>Viridiplantae</taxon>
        <taxon>Streptophyta</taxon>
        <taxon>Embryophyta</taxon>
        <taxon>Tracheophyta</taxon>
        <taxon>Spermatophyta</taxon>
        <taxon>Magnoliopsida</taxon>
        <taxon>eudicotyledons</taxon>
        <taxon>Gunneridae</taxon>
        <taxon>Pentapetalae</taxon>
        <taxon>rosids</taxon>
        <taxon>fabids</taxon>
        <taxon>Fabales</taxon>
        <taxon>Fabaceae</taxon>
        <taxon>Papilionoideae</taxon>
        <taxon>50 kb inversion clade</taxon>
        <taxon>NPAAA clade</taxon>
        <taxon>Hologalegina</taxon>
        <taxon>IRL clade</taxon>
        <taxon>Trifolieae</taxon>
        <taxon>Trifolium</taxon>
    </lineage>
</organism>
<reference evidence="1 2" key="1">
    <citation type="journal article" date="2018" name="Front. Plant Sci.">
        <title>Red Clover (Trifolium pratense) and Zigzag Clover (T. medium) - A Picture of Genomic Similarities and Differences.</title>
        <authorList>
            <person name="Dluhosova J."/>
            <person name="Istvanek J."/>
            <person name="Nedelnik J."/>
            <person name="Repkova J."/>
        </authorList>
    </citation>
    <scope>NUCLEOTIDE SEQUENCE [LARGE SCALE GENOMIC DNA]</scope>
    <source>
        <strain evidence="2">cv. 10/8</strain>
        <tissue evidence="1">Leaf</tissue>
    </source>
</reference>
<evidence type="ECO:0000313" key="2">
    <source>
        <dbReference type="Proteomes" id="UP000265520"/>
    </source>
</evidence>
<protein>
    <submittedName>
        <fullName evidence="1">Hydrolyzing O-glycosyl compounds hydrolase</fullName>
    </submittedName>
</protein>
<keyword evidence="2" id="KW-1185">Reference proteome</keyword>
<accession>A0A392P7S9</accession>
<feature type="non-terminal residue" evidence="1">
    <location>
        <position position="1"/>
    </location>
</feature>
<name>A0A392P7S9_9FABA</name>
<dbReference type="EMBL" id="LXQA010068002">
    <property type="protein sequence ID" value="MCI08171.1"/>
    <property type="molecule type" value="Genomic_DNA"/>
</dbReference>
<dbReference type="AlphaFoldDB" id="A0A392P7S9"/>
<keyword evidence="1" id="KW-0378">Hydrolase</keyword>
<evidence type="ECO:0000313" key="1">
    <source>
        <dbReference type="EMBL" id="MCI08171.1"/>
    </source>
</evidence>
<proteinExistence type="predicted"/>
<dbReference type="Proteomes" id="UP000265520">
    <property type="component" value="Unassembled WGS sequence"/>
</dbReference>
<dbReference type="GO" id="GO:0016787">
    <property type="term" value="F:hydrolase activity"/>
    <property type="evidence" value="ECO:0007669"/>
    <property type="project" value="UniProtKB-KW"/>
</dbReference>
<comment type="caution">
    <text evidence="1">The sequence shown here is derived from an EMBL/GenBank/DDBJ whole genome shotgun (WGS) entry which is preliminary data.</text>
</comment>